<dbReference type="FunFam" id="3.30.200.20:FF:000192">
    <property type="entry name" value="Serine/threonine-protein kinase cot-1"/>
    <property type="match status" value="1"/>
</dbReference>
<protein>
    <recommendedName>
        <fullName evidence="1">non-specific serine/threonine protein kinase</fullName>
        <ecNumber evidence="1">2.7.11.1</ecNumber>
    </recommendedName>
</protein>
<dbReference type="PANTHER" id="PTHR22988">
    <property type="entry name" value="MYOTONIC DYSTROPHY S/T KINASE-RELATED"/>
    <property type="match status" value="1"/>
</dbReference>
<keyword evidence="5 10" id="KW-0547">Nucleotide-binding</keyword>
<dbReference type="GO" id="GO:0004674">
    <property type="term" value="F:protein serine/threonine kinase activity"/>
    <property type="evidence" value="ECO:0007669"/>
    <property type="project" value="UniProtKB-KW"/>
</dbReference>
<dbReference type="InterPro" id="IPR008271">
    <property type="entry name" value="Ser/Thr_kinase_AS"/>
</dbReference>
<evidence type="ECO:0000259" key="12">
    <source>
        <dbReference type="PROSITE" id="PS50011"/>
    </source>
</evidence>
<keyword evidence="2" id="KW-0723">Serine/threonine-protein kinase</keyword>
<dbReference type="SMART" id="SM00220">
    <property type="entry name" value="S_TKc"/>
    <property type="match status" value="1"/>
</dbReference>
<dbReference type="SMART" id="SM00133">
    <property type="entry name" value="S_TK_X"/>
    <property type="match status" value="1"/>
</dbReference>
<proteinExistence type="predicted"/>
<dbReference type="InterPro" id="IPR017441">
    <property type="entry name" value="Protein_kinase_ATP_BS"/>
</dbReference>
<dbReference type="InterPro" id="IPR059233">
    <property type="entry name" value="MobB_NdrA/B/Cbk1"/>
</dbReference>
<evidence type="ECO:0000256" key="1">
    <source>
        <dbReference type="ARBA" id="ARBA00012513"/>
    </source>
</evidence>
<feature type="binding site" evidence="10">
    <location>
        <position position="124"/>
    </location>
    <ligand>
        <name>ATP</name>
        <dbReference type="ChEBI" id="CHEBI:30616"/>
    </ligand>
</feature>
<dbReference type="InterPro" id="IPR050839">
    <property type="entry name" value="Rho-assoc_Ser/Thr_Kinase"/>
</dbReference>
<evidence type="ECO:0000256" key="11">
    <source>
        <dbReference type="SAM" id="MobiDB-lite"/>
    </source>
</evidence>
<dbReference type="PROSITE" id="PS50011">
    <property type="entry name" value="PROTEIN_KINASE_DOM"/>
    <property type="match status" value="1"/>
</dbReference>
<evidence type="ECO:0000259" key="13">
    <source>
        <dbReference type="PROSITE" id="PS51285"/>
    </source>
</evidence>
<feature type="compositionally biased region" description="Basic and acidic residues" evidence="11">
    <location>
        <begin position="530"/>
        <end position="540"/>
    </location>
</feature>
<sequence>MKPGANKLGQRRIDLNISTKTKEKAEIVKSYIEGKYARKRNEEKERKEGWDLLRAKMDLLNLTPHEKELIKQDVLHKEAELNRKARKKITIFEYEPLDIIGRGAFGEVRICRHKSTGEVVAIKKMKKKEMLMKNQIAHVRAEKDILSNANNSWIVELKCSFQDPNNLYLVMEYLPGGDLMNLLIKKDILSEEESRFYMGEMILAIETVHKLNYIHRDLKPDNVLLDADGHIKLTDFGLSKHAEIRSNTEKEKQDKYEIKRSSNFKALQMMLNKKLGYKRDRQLAFSTVGTPDYIAPEVFAPKGYDECVDWWSAGVILFEMLVGYPPFFSDDSSVTCQKILHWKKTLAIPSEANLSPEAEDLIRSLITDADKRLGRNGACEIKEHPFFDGFDWDGVRESQAPFLPEVHDPTSSEHFDNFDEEEPFLPDKMEYAKETKVRRQKKDPYFVDFTYKGDVEQEKQKYTSALKELEGLNEQESIPQEDPRMGKVSVSSKMQSQKYMKEKPSESRYQEKENYYQGPHAGKSGYSKEPNYHEESKNYR</sequence>
<dbReference type="Pfam" id="PF00069">
    <property type="entry name" value="Pkinase"/>
    <property type="match status" value="1"/>
</dbReference>
<dbReference type="CDD" id="cd21742">
    <property type="entry name" value="MobB_NDR_LATS-like"/>
    <property type="match status" value="1"/>
</dbReference>
<keyword evidence="6" id="KW-0418">Kinase</keyword>
<feature type="region of interest" description="Disordered" evidence="11">
    <location>
        <begin position="470"/>
        <end position="540"/>
    </location>
</feature>
<dbReference type="FunFam" id="1.10.510.10:FF:000570">
    <property type="entry name" value="Non-specific serine/threonine protein kinase"/>
    <property type="match status" value="1"/>
</dbReference>
<dbReference type="Proteomes" id="UP001295684">
    <property type="component" value="Unassembled WGS sequence"/>
</dbReference>
<evidence type="ECO:0000256" key="7">
    <source>
        <dbReference type="ARBA" id="ARBA00022840"/>
    </source>
</evidence>
<evidence type="ECO:0000256" key="8">
    <source>
        <dbReference type="ARBA" id="ARBA00047899"/>
    </source>
</evidence>
<evidence type="ECO:0000256" key="9">
    <source>
        <dbReference type="ARBA" id="ARBA00048679"/>
    </source>
</evidence>
<comment type="catalytic activity">
    <reaction evidence="9">
        <text>L-seryl-[protein] + ATP = O-phospho-L-seryl-[protein] + ADP + H(+)</text>
        <dbReference type="Rhea" id="RHEA:17989"/>
        <dbReference type="Rhea" id="RHEA-COMP:9863"/>
        <dbReference type="Rhea" id="RHEA-COMP:11604"/>
        <dbReference type="ChEBI" id="CHEBI:15378"/>
        <dbReference type="ChEBI" id="CHEBI:29999"/>
        <dbReference type="ChEBI" id="CHEBI:30616"/>
        <dbReference type="ChEBI" id="CHEBI:83421"/>
        <dbReference type="ChEBI" id="CHEBI:456216"/>
        <dbReference type="EC" id="2.7.11.1"/>
    </reaction>
</comment>
<dbReference type="InterPro" id="IPR000961">
    <property type="entry name" value="AGC-kinase_C"/>
</dbReference>
<organism evidence="14 15">
    <name type="scientific">Euplotes crassus</name>
    <dbReference type="NCBI Taxonomy" id="5936"/>
    <lineage>
        <taxon>Eukaryota</taxon>
        <taxon>Sar</taxon>
        <taxon>Alveolata</taxon>
        <taxon>Ciliophora</taxon>
        <taxon>Intramacronucleata</taxon>
        <taxon>Spirotrichea</taxon>
        <taxon>Hypotrichia</taxon>
        <taxon>Euplotida</taxon>
        <taxon>Euplotidae</taxon>
        <taxon>Moneuplotes</taxon>
    </lineage>
</organism>
<name>A0AAD1UEM5_EUPCR</name>
<comment type="caution">
    <text evidence="14">The sequence shown here is derived from an EMBL/GenBank/DDBJ whole genome shotgun (WGS) entry which is preliminary data.</text>
</comment>
<feature type="compositionally biased region" description="Basic and acidic residues" evidence="11">
    <location>
        <begin position="499"/>
        <end position="514"/>
    </location>
</feature>
<dbReference type="EC" id="2.7.11.1" evidence="1"/>
<evidence type="ECO:0000256" key="5">
    <source>
        <dbReference type="ARBA" id="ARBA00022741"/>
    </source>
</evidence>
<reference evidence="14" key="1">
    <citation type="submission" date="2023-07" db="EMBL/GenBank/DDBJ databases">
        <authorList>
            <consortium name="AG Swart"/>
            <person name="Singh M."/>
            <person name="Singh A."/>
            <person name="Seah K."/>
            <person name="Emmerich C."/>
        </authorList>
    </citation>
    <scope>NUCLEOTIDE SEQUENCE</scope>
    <source>
        <strain evidence="14">DP1</strain>
    </source>
</reference>
<dbReference type="PANTHER" id="PTHR22988:SF76">
    <property type="entry name" value="CHROMOSOME UNDETERMINED SCAFFOLD_135, WHOLE GENOME SHOTGUN SEQUENCE"/>
    <property type="match status" value="1"/>
</dbReference>
<comment type="catalytic activity">
    <reaction evidence="8">
        <text>L-threonyl-[protein] + ATP = O-phospho-L-threonyl-[protein] + ADP + H(+)</text>
        <dbReference type="Rhea" id="RHEA:46608"/>
        <dbReference type="Rhea" id="RHEA-COMP:11060"/>
        <dbReference type="Rhea" id="RHEA-COMP:11605"/>
        <dbReference type="ChEBI" id="CHEBI:15378"/>
        <dbReference type="ChEBI" id="CHEBI:30013"/>
        <dbReference type="ChEBI" id="CHEBI:30616"/>
        <dbReference type="ChEBI" id="CHEBI:61977"/>
        <dbReference type="ChEBI" id="CHEBI:456216"/>
        <dbReference type="EC" id="2.7.11.1"/>
    </reaction>
</comment>
<evidence type="ECO:0000256" key="3">
    <source>
        <dbReference type="ARBA" id="ARBA00022553"/>
    </source>
</evidence>
<feature type="domain" description="AGC-kinase C-terminal" evidence="13">
    <location>
        <begin position="388"/>
        <end position="461"/>
    </location>
</feature>
<evidence type="ECO:0000256" key="10">
    <source>
        <dbReference type="PROSITE-ProRule" id="PRU10141"/>
    </source>
</evidence>
<feature type="domain" description="Protein kinase" evidence="12">
    <location>
        <begin position="94"/>
        <end position="387"/>
    </location>
</feature>
<evidence type="ECO:0000313" key="14">
    <source>
        <dbReference type="EMBL" id="CAI2365171.1"/>
    </source>
</evidence>
<keyword evidence="4" id="KW-0808">Transferase</keyword>
<dbReference type="SUPFAM" id="SSF56112">
    <property type="entry name" value="Protein kinase-like (PK-like)"/>
    <property type="match status" value="1"/>
</dbReference>
<keyword evidence="3" id="KW-0597">Phosphoprotein</keyword>
<accession>A0AAD1UEM5</accession>
<evidence type="ECO:0000313" key="15">
    <source>
        <dbReference type="Proteomes" id="UP001295684"/>
    </source>
</evidence>
<keyword evidence="7 10" id="KW-0067">ATP-binding</keyword>
<dbReference type="EMBL" id="CAMPGE010006326">
    <property type="protein sequence ID" value="CAI2365171.1"/>
    <property type="molecule type" value="Genomic_DNA"/>
</dbReference>
<dbReference type="InterPro" id="IPR000719">
    <property type="entry name" value="Prot_kinase_dom"/>
</dbReference>
<keyword evidence="15" id="KW-1185">Reference proteome</keyword>
<dbReference type="PROSITE" id="PS00107">
    <property type="entry name" value="PROTEIN_KINASE_ATP"/>
    <property type="match status" value="1"/>
</dbReference>
<evidence type="ECO:0000256" key="4">
    <source>
        <dbReference type="ARBA" id="ARBA00022679"/>
    </source>
</evidence>
<evidence type="ECO:0000256" key="6">
    <source>
        <dbReference type="ARBA" id="ARBA00022777"/>
    </source>
</evidence>
<gene>
    <name evidence="14" type="ORF">ECRASSUSDP1_LOCUS6521</name>
</gene>
<feature type="compositionally biased region" description="Low complexity" evidence="11">
    <location>
        <begin position="487"/>
        <end position="498"/>
    </location>
</feature>
<dbReference type="Gene3D" id="3.30.200.20">
    <property type="entry name" value="Phosphorylase Kinase, domain 1"/>
    <property type="match status" value="1"/>
</dbReference>
<evidence type="ECO:0000256" key="2">
    <source>
        <dbReference type="ARBA" id="ARBA00022527"/>
    </source>
</evidence>
<dbReference type="PROSITE" id="PS51285">
    <property type="entry name" value="AGC_KINASE_CTER"/>
    <property type="match status" value="1"/>
</dbReference>
<dbReference type="AlphaFoldDB" id="A0AAD1UEM5"/>
<dbReference type="Gene3D" id="1.10.510.10">
    <property type="entry name" value="Transferase(Phosphotransferase) domain 1"/>
    <property type="match status" value="1"/>
</dbReference>
<dbReference type="GO" id="GO:0005524">
    <property type="term" value="F:ATP binding"/>
    <property type="evidence" value="ECO:0007669"/>
    <property type="project" value="UniProtKB-UniRule"/>
</dbReference>
<dbReference type="PROSITE" id="PS00108">
    <property type="entry name" value="PROTEIN_KINASE_ST"/>
    <property type="match status" value="1"/>
</dbReference>
<dbReference type="InterPro" id="IPR011009">
    <property type="entry name" value="Kinase-like_dom_sf"/>
</dbReference>